<gene>
    <name evidence="3" type="ORF">SEMRO_1605_G285430.1</name>
</gene>
<reference evidence="3" key="1">
    <citation type="submission" date="2020-06" db="EMBL/GenBank/DDBJ databases">
        <authorList>
            <consortium name="Plant Systems Biology data submission"/>
        </authorList>
    </citation>
    <scope>NUCLEOTIDE SEQUENCE</scope>
    <source>
        <strain evidence="3">D6</strain>
    </source>
</reference>
<dbReference type="AlphaFoldDB" id="A0A9N8ER57"/>
<accession>A0A9N8ER57</accession>
<dbReference type="Proteomes" id="UP001153069">
    <property type="component" value="Unassembled WGS sequence"/>
</dbReference>
<evidence type="ECO:0000256" key="1">
    <source>
        <dbReference type="SAM" id="MobiDB-lite"/>
    </source>
</evidence>
<dbReference type="EMBL" id="CAICTM010001603">
    <property type="protein sequence ID" value="CAB9524925.1"/>
    <property type="molecule type" value="Genomic_DNA"/>
</dbReference>
<keyword evidence="4" id="KW-1185">Reference proteome</keyword>
<sequence>MLVTKAWTLALSLLVVALATTTAHEVSHQNETSEHGSVTRLRSAASPEVEGVLKHYPFSSTALDTNLMDSLQDKVHEALAGTGLPNSVAPGELDIAKTTPNFGAKCNSLLKLFHRNEEKGEYTIHKSATWRDVCRAEGSTRYLKVSEVESKLGKAVADHVFEDLVMCTSNIDRDYLTFFTADSAARVPTAVNPDALDKHGKLMNVQKP</sequence>
<protein>
    <submittedName>
        <fullName evidence="3">Uncharacterized protein</fullName>
    </submittedName>
</protein>
<feature type="region of interest" description="Disordered" evidence="1">
    <location>
        <begin position="25"/>
        <end position="44"/>
    </location>
</feature>
<evidence type="ECO:0000256" key="2">
    <source>
        <dbReference type="SAM" id="SignalP"/>
    </source>
</evidence>
<name>A0A9N8ER57_9STRA</name>
<keyword evidence="2" id="KW-0732">Signal</keyword>
<evidence type="ECO:0000313" key="4">
    <source>
        <dbReference type="Proteomes" id="UP001153069"/>
    </source>
</evidence>
<feature type="signal peptide" evidence="2">
    <location>
        <begin position="1"/>
        <end position="23"/>
    </location>
</feature>
<organism evidence="3 4">
    <name type="scientific">Seminavis robusta</name>
    <dbReference type="NCBI Taxonomy" id="568900"/>
    <lineage>
        <taxon>Eukaryota</taxon>
        <taxon>Sar</taxon>
        <taxon>Stramenopiles</taxon>
        <taxon>Ochrophyta</taxon>
        <taxon>Bacillariophyta</taxon>
        <taxon>Bacillariophyceae</taxon>
        <taxon>Bacillariophycidae</taxon>
        <taxon>Naviculales</taxon>
        <taxon>Naviculaceae</taxon>
        <taxon>Seminavis</taxon>
    </lineage>
</organism>
<feature type="chain" id="PRO_5040238940" evidence="2">
    <location>
        <begin position="24"/>
        <end position="208"/>
    </location>
</feature>
<proteinExistence type="predicted"/>
<feature type="compositionally biased region" description="Basic and acidic residues" evidence="1">
    <location>
        <begin position="25"/>
        <end position="34"/>
    </location>
</feature>
<evidence type="ECO:0000313" key="3">
    <source>
        <dbReference type="EMBL" id="CAB9524925.1"/>
    </source>
</evidence>
<comment type="caution">
    <text evidence="3">The sequence shown here is derived from an EMBL/GenBank/DDBJ whole genome shotgun (WGS) entry which is preliminary data.</text>
</comment>